<feature type="domain" description="Zinc finger CGNR" evidence="2">
    <location>
        <begin position="159"/>
        <end position="198"/>
    </location>
</feature>
<proteinExistence type="predicted"/>
<dbReference type="Pfam" id="PF07336">
    <property type="entry name" value="ABATE"/>
    <property type="match status" value="1"/>
</dbReference>
<protein>
    <submittedName>
        <fullName evidence="3">ABATE domain-containing protein</fullName>
    </submittedName>
</protein>
<dbReference type="InterPro" id="IPR010852">
    <property type="entry name" value="ABATE"/>
</dbReference>
<evidence type="ECO:0000313" key="4">
    <source>
        <dbReference type="Proteomes" id="UP001348641"/>
    </source>
</evidence>
<name>A0ABU7L1P9_9ACTN</name>
<dbReference type="PANTHER" id="PTHR35525:SF3">
    <property type="entry name" value="BLL6575 PROTEIN"/>
    <property type="match status" value="1"/>
</dbReference>
<sequence length="207" mass="22199">MGVSVRVQDMPVRGEHPALDLVNTVFVRGGLRGRLVDALSSPEELDAWIAEHADSLGPLDPDLLAGEAGAASALARFLDLRDSLRRLVTAAARAERADPEDVRAVNSAARAHTDRSELPPSGHGPALHRTDAPDTRSAVWARVARAAVDLLTGPDLELLHACQAPGCVLFYLRTHPRREWCSPGCGTRVRVARHSKRRADGPGGAVR</sequence>
<comment type="caution">
    <text evidence="3">The sequence shown here is derived from an EMBL/GenBank/DDBJ whole genome shotgun (WGS) entry which is preliminary data.</text>
</comment>
<reference evidence="3 4" key="1">
    <citation type="submission" date="2023-07" db="EMBL/GenBank/DDBJ databases">
        <authorList>
            <person name="Girao M."/>
            <person name="Carvalho M.F."/>
        </authorList>
    </citation>
    <scope>NUCLEOTIDE SEQUENCE [LARGE SCALE GENOMIC DNA]</scope>
    <source>
        <strain evidence="3 4">66/93</strain>
    </source>
</reference>
<evidence type="ECO:0000313" key="3">
    <source>
        <dbReference type="EMBL" id="MEE2055487.1"/>
    </source>
</evidence>
<organism evidence="3 4">
    <name type="scientific">Nocardiopsis tropica</name>
    <dbReference type="NCBI Taxonomy" id="109330"/>
    <lineage>
        <taxon>Bacteria</taxon>
        <taxon>Bacillati</taxon>
        <taxon>Actinomycetota</taxon>
        <taxon>Actinomycetes</taxon>
        <taxon>Streptosporangiales</taxon>
        <taxon>Nocardiopsidaceae</taxon>
        <taxon>Nocardiopsis</taxon>
    </lineage>
</organism>
<evidence type="ECO:0000259" key="2">
    <source>
        <dbReference type="Pfam" id="PF11706"/>
    </source>
</evidence>
<dbReference type="PANTHER" id="PTHR35525">
    <property type="entry name" value="BLL6575 PROTEIN"/>
    <property type="match status" value="1"/>
</dbReference>
<dbReference type="InterPro" id="IPR021005">
    <property type="entry name" value="Znf_CGNR"/>
</dbReference>
<dbReference type="Pfam" id="PF11706">
    <property type="entry name" value="zf-CGNR"/>
    <property type="match status" value="1"/>
</dbReference>
<dbReference type="Gene3D" id="1.10.3300.10">
    <property type="entry name" value="Jann2411-like domain"/>
    <property type="match status" value="1"/>
</dbReference>
<feature type="region of interest" description="Disordered" evidence="1">
    <location>
        <begin position="99"/>
        <end position="133"/>
    </location>
</feature>
<dbReference type="RefSeq" id="WP_330162240.1">
    <property type="nucleotide sequence ID" value="NZ_BAAAJA010000017.1"/>
</dbReference>
<accession>A0ABU7L1P9</accession>
<evidence type="ECO:0000256" key="1">
    <source>
        <dbReference type="SAM" id="MobiDB-lite"/>
    </source>
</evidence>
<gene>
    <name evidence="3" type="ORF">Q8A49_33825</name>
</gene>
<dbReference type="Proteomes" id="UP001348641">
    <property type="component" value="Unassembled WGS sequence"/>
</dbReference>
<dbReference type="SUPFAM" id="SSF160904">
    <property type="entry name" value="Jann2411-like"/>
    <property type="match status" value="1"/>
</dbReference>
<dbReference type="EMBL" id="JAUUCC010000186">
    <property type="protein sequence ID" value="MEE2055487.1"/>
    <property type="molecule type" value="Genomic_DNA"/>
</dbReference>
<dbReference type="InterPro" id="IPR023286">
    <property type="entry name" value="ABATE_dom_sf"/>
</dbReference>